<evidence type="ECO:0000256" key="6">
    <source>
        <dbReference type="PROSITE-ProRule" id="PRU00376"/>
    </source>
</evidence>
<evidence type="ECO:0000256" key="7">
    <source>
        <dbReference type="SAM" id="MobiDB-lite"/>
    </source>
</evidence>
<dbReference type="InterPro" id="IPR018957">
    <property type="entry name" value="Znf_C3HC4_RING-type"/>
</dbReference>
<evidence type="ECO:0000256" key="4">
    <source>
        <dbReference type="ARBA" id="ARBA00023242"/>
    </source>
</evidence>
<dbReference type="InterPro" id="IPR017907">
    <property type="entry name" value="Znf_RING_CS"/>
</dbReference>
<feature type="compositionally biased region" description="Basic residues" evidence="7">
    <location>
        <begin position="651"/>
        <end position="660"/>
    </location>
</feature>
<dbReference type="AlphaFoldDB" id="A0A0V0QFG0"/>
<feature type="domain" description="YEATS" evidence="9">
    <location>
        <begin position="110"/>
        <end position="249"/>
    </location>
</feature>
<dbReference type="SMART" id="SM00184">
    <property type="entry name" value="RING"/>
    <property type="match status" value="1"/>
</dbReference>
<dbReference type="Gene3D" id="3.30.40.10">
    <property type="entry name" value="Zinc/RING finger domain, C3HC4 (zinc finger)"/>
    <property type="match status" value="1"/>
</dbReference>
<feature type="domain" description="RING-type" evidence="8">
    <location>
        <begin position="28"/>
        <end position="69"/>
    </location>
</feature>
<comment type="subcellular location">
    <subcellularLocation>
        <location evidence="6">Nucleus</location>
    </subcellularLocation>
</comment>
<feature type="region of interest" description="Disordered" evidence="7">
    <location>
        <begin position="423"/>
        <end position="449"/>
    </location>
</feature>
<evidence type="ECO:0000256" key="3">
    <source>
        <dbReference type="ARBA" id="ARBA00022833"/>
    </source>
</evidence>
<accession>A0A0V0QFG0</accession>
<organism evidence="10 11">
    <name type="scientific">Pseudocohnilembus persalinus</name>
    <name type="common">Ciliate</name>
    <dbReference type="NCBI Taxonomy" id="266149"/>
    <lineage>
        <taxon>Eukaryota</taxon>
        <taxon>Sar</taxon>
        <taxon>Alveolata</taxon>
        <taxon>Ciliophora</taxon>
        <taxon>Intramacronucleata</taxon>
        <taxon>Oligohymenophorea</taxon>
        <taxon>Scuticociliatia</taxon>
        <taxon>Philasterida</taxon>
        <taxon>Pseudocohnilembidae</taxon>
        <taxon>Pseudocohnilembus</taxon>
    </lineage>
</organism>
<dbReference type="InterPro" id="IPR055129">
    <property type="entry name" value="YEATS_dom"/>
</dbReference>
<feature type="compositionally biased region" description="Acidic residues" evidence="7">
    <location>
        <begin position="585"/>
        <end position="597"/>
    </location>
</feature>
<evidence type="ECO:0000256" key="5">
    <source>
        <dbReference type="PROSITE-ProRule" id="PRU00175"/>
    </source>
</evidence>
<dbReference type="InterPro" id="IPR001841">
    <property type="entry name" value="Znf_RING"/>
</dbReference>
<dbReference type="EMBL" id="LDAU01000180">
    <property type="protein sequence ID" value="KRX00943.1"/>
    <property type="molecule type" value="Genomic_DNA"/>
</dbReference>
<dbReference type="Pfam" id="PF03366">
    <property type="entry name" value="YEATS"/>
    <property type="match status" value="1"/>
</dbReference>
<dbReference type="InterPro" id="IPR013083">
    <property type="entry name" value="Znf_RING/FYVE/PHD"/>
</dbReference>
<evidence type="ECO:0000259" key="8">
    <source>
        <dbReference type="PROSITE" id="PS50089"/>
    </source>
</evidence>
<dbReference type="PANTHER" id="PTHR12298">
    <property type="entry name" value="PCDC2 PROGRAMMED CELL DEATH PROTEIN 2 -RELATED"/>
    <property type="match status" value="1"/>
</dbReference>
<keyword evidence="4 6" id="KW-0539">Nucleus</keyword>
<keyword evidence="3" id="KW-0862">Zinc</keyword>
<dbReference type="InParanoid" id="A0A0V0QFG0"/>
<dbReference type="Proteomes" id="UP000054937">
    <property type="component" value="Unassembled WGS sequence"/>
</dbReference>
<evidence type="ECO:0000313" key="11">
    <source>
        <dbReference type="Proteomes" id="UP000054937"/>
    </source>
</evidence>
<comment type="caution">
    <text evidence="10">The sequence shown here is derived from an EMBL/GenBank/DDBJ whole genome shotgun (WGS) entry which is preliminary data.</text>
</comment>
<dbReference type="CDD" id="cd16887">
    <property type="entry name" value="YEATS"/>
    <property type="match status" value="1"/>
</dbReference>
<dbReference type="Gene3D" id="2.60.40.1970">
    <property type="entry name" value="YEATS domain"/>
    <property type="match status" value="1"/>
</dbReference>
<dbReference type="InterPro" id="IPR007320">
    <property type="entry name" value="PDCD2_C"/>
</dbReference>
<dbReference type="PROSITE" id="PS00518">
    <property type="entry name" value="ZF_RING_1"/>
    <property type="match status" value="1"/>
</dbReference>
<dbReference type="GO" id="GO:0008270">
    <property type="term" value="F:zinc ion binding"/>
    <property type="evidence" value="ECO:0007669"/>
    <property type="project" value="UniProtKB-KW"/>
</dbReference>
<evidence type="ECO:0000256" key="1">
    <source>
        <dbReference type="ARBA" id="ARBA00022723"/>
    </source>
</evidence>
<name>A0A0V0QFG0_PSEPJ</name>
<evidence type="ECO:0000256" key="2">
    <source>
        <dbReference type="ARBA" id="ARBA00022771"/>
    </source>
</evidence>
<dbReference type="Pfam" id="PF04194">
    <property type="entry name" value="PDCD2_C"/>
    <property type="match status" value="1"/>
</dbReference>
<keyword evidence="11" id="KW-1185">Reference proteome</keyword>
<keyword evidence="2 5" id="KW-0863">Zinc-finger</keyword>
<keyword evidence="1" id="KW-0479">Metal-binding</keyword>
<dbReference type="SUPFAM" id="SSF57850">
    <property type="entry name" value="RING/U-box"/>
    <property type="match status" value="1"/>
</dbReference>
<evidence type="ECO:0000313" key="10">
    <source>
        <dbReference type="EMBL" id="KRX00943.1"/>
    </source>
</evidence>
<sequence length="678" mass="80168">MDREPEEQKSNPQNNQNIQQKSADDYMCPICLNIMVEPIKLVQCTHYLCRRCLRGLDENNVNNKCPMCRQKIEIKDLINLKIDEKMQKEIKNSCLQEFMEQNQEEIRLKKIDESFKQVKFLYGNTHEVVEERKQNDPNINKWKCFIQLADGGDISKYIRKVDFLLHESFAQPLVQVGKPPFQVTRRGWGYFTIVIKIYWKQWLSIQKPTEIEHELCFTNGGAKKHYTLKYNALKVEEEKNKFLKSIPGYKGNLMNKKKEIILGYTKIIKKVRYDSESEEDDEFISKIGGQPVWMQKNQIPTEVLCKACGKQMRFMLQTNTCLNKPTQIRVFRCQFSKDFKLNNQAQIGNEKDIFEKEYRIITDIETKKEAEEYFWMAQSEIDSFALNDQQLQQIKKNQPKITEEDKEFEMAKQYAKQLIEQREAQEKDKNNSKSRKSSVVEEDSDDEQDMARKDKAFTVYDIFLGQLGPHVLRFCRDKNSLPLWFSDLNQWTDKDVGNCQHCGKKRIFEFQINNSLLNMYQELLVQDWGIAAIYSCENSCQVKDQEYVEELAMLQVGTEDPLTLKQIQQKIEEMRLEDEKWQNNEGEEGEGEEEEEKKDDYDQELNKQEGLSKEEFEKIQNSDKDQDKQASELSTQLTDTLESNSQSKQSNKQKNKKNKQKKAETKEETKQEEEEDDW</sequence>
<dbReference type="PROSITE" id="PS50089">
    <property type="entry name" value="ZF_RING_2"/>
    <property type="match status" value="1"/>
</dbReference>
<dbReference type="PANTHER" id="PTHR12298:SF4">
    <property type="entry name" value="PROGRAMMED CELL DEATH PROTEIN 2"/>
    <property type="match status" value="1"/>
</dbReference>
<dbReference type="OrthoDB" id="265776at2759"/>
<evidence type="ECO:0000259" key="9">
    <source>
        <dbReference type="PROSITE" id="PS51037"/>
    </source>
</evidence>
<gene>
    <name evidence="10" type="ORF">PPERSA_09549</name>
</gene>
<feature type="compositionally biased region" description="Basic and acidic residues" evidence="7">
    <location>
        <begin position="598"/>
        <end position="630"/>
    </location>
</feature>
<reference evidence="10 11" key="1">
    <citation type="journal article" date="2015" name="Sci. Rep.">
        <title>Genome of the facultative scuticociliatosis pathogen Pseudocohnilembus persalinus provides insight into its virulence through horizontal gene transfer.</title>
        <authorList>
            <person name="Xiong J."/>
            <person name="Wang G."/>
            <person name="Cheng J."/>
            <person name="Tian M."/>
            <person name="Pan X."/>
            <person name="Warren A."/>
            <person name="Jiang C."/>
            <person name="Yuan D."/>
            <person name="Miao W."/>
        </authorList>
    </citation>
    <scope>NUCLEOTIDE SEQUENCE [LARGE SCALE GENOMIC DNA]</scope>
    <source>
        <strain evidence="10">36N120E</strain>
    </source>
</reference>
<dbReference type="Pfam" id="PF00097">
    <property type="entry name" value="zf-C3HC4"/>
    <property type="match status" value="1"/>
</dbReference>
<proteinExistence type="predicted"/>
<feature type="compositionally biased region" description="Polar residues" evidence="7">
    <location>
        <begin position="631"/>
        <end position="641"/>
    </location>
</feature>
<dbReference type="GO" id="GO:0005737">
    <property type="term" value="C:cytoplasm"/>
    <property type="evidence" value="ECO:0007669"/>
    <property type="project" value="InterPro"/>
</dbReference>
<feature type="region of interest" description="Disordered" evidence="7">
    <location>
        <begin position="576"/>
        <end position="678"/>
    </location>
</feature>
<dbReference type="PROSITE" id="PS51037">
    <property type="entry name" value="YEATS"/>
    <property type="match status" value="1"/>
</dbReference>
<dbReference type="GO" id="GO:0005634">
    <property type="term" value="C:nucleus"/>
    <property type="evidence" value="ECO:0007669"/>
    <property type="project" value="UniProtKB-SubCell"/>
</dbReference>
<protein>
    <submittedName>
        <fullName evidence="10">Uncharacterized protein</fullName>
    </submittedName>
</protein>
<dbReference type="InterPro" id="IPR038704">
    <property type="entry name" value="YEAST_sf"/>
</dbReference>